<protein>
    <submittedName>
        <fullName evidence="2">(California timema) hypothetical protein</fullName>
    </submittedName>
</protein>
<sequence>MPLDVPKSSDPPHIYNIMVGEAGHEGRTTADDYARDEVIRRLLRKPHPPCGSLPPRREVTQQMWKTTRTRPTPFRDSNIDLRVTGILVYWKGGALDHAATKTAMLVIEPGTLSSSGRQDTDLAKVSDCNCFIAHSF</sequence>
<accession>A0A7R9J0X5</accession>
<name>A0A7R9J0X5_TIMCA</name>
<feature type="region of interest" description="Disordered" evidence="1">
    <location>
        <begin position="45"/>
        <end position="75"/>
    </location>
</feature>
<evidence type="ECO:0000313" key="2">
    <source>
        <dbReference type="EMBL" id="CAD7570598.1"/>
    </source>
</evidence>
<proteinExistence type="predicted"/>
<organism evidence="2">
    <name type="scientific">Timema californicum</name>
    <name type="common">California timema</name>
    <name type="synonym">Walking stick</name>
    <dbReference type="NCBI Taxonomy" id="61474"/>
    <lineage>
        <taxon>Eukaryota</taxon>
        <taxon>Metazoa</taxon>
        <taxon>Ecdysozoa</taxon>
        <taxon>Arthropoda</taxon>
        <taxon>Hexapoda</taxon>
        <taxon>Insecta</taxon>
        <taxon>Pterygota</taxon>
        <taxon>Neoptera</taxon>
        <taxon>Polyneoptera</taxon>
        <taxon>Phasmatodea</taxon>
        <taxon>Timematodea</taxon>
        <taxon>Timematoidea</taxon>
        <taxon>Timematidae</taxon>
        <taxon>Timema</taxon>
    </lineage>
</organism>
<dbReference type="AlphaFoldDB" id="A0A7R9J0X5"/>
<evidence type="ECO:0000256" key="1">
    <source>
        <dbReference type="SAM" id="MobiDB-lite"/>
    </source>
</evidence>
<gene>
    <name evidence="2" type="ORF">TCMB3V08_LOCUS3298</name>
</gene>
<feature type="compositionally biased region" description="Polar residues" evidence="1">
    <location>
        <begin position="60"/>
        <end position="70"/>
    </location>
</feature>
<reference evidence="2" key="1">
    <citation type="submission" date="2020-11" db="EMBL/GenBank/DDBJ databases">
        <authorList>
            <person name="Tran Van P."/>
        </authorList>
    </citation>
    <scope>NUCLEOTIDE SEQUENCE</scope>
</reference>
<dbReference type="EMBL" id="OE180122">
    <property type="protein sequence ID" value="CAD7570598.1"/>
    <property type="molecule type" value="Genomic_DNA"/>
</dbReference>